<comment type="function">
    <text evidence="2 15">This enzyme scavenges exogenous and endogenous cytidine and 2'-deoxycytidine for UMP synthesis.</text>
</comment>
<evidence type="ECO:0000256" key="9">
    <source>
        <dbReference type="ARBA" id="ARBA00032005"/>
    </source>
</evidence>
<dbReference type="GO" id="GO:0072527">
    <property type="term" value="P:pyrimidine-containing compound metabolic process"/>
    <property type="evidence" value="ECO:0007669"/>
    <property type="project" value="UniProtKB-ARBA"/>
</dbReference>
<dbReference type="STRING" id="454194.PYK22_01510"/>
<dbReference type="GO" id="GO:0005829">
    <property type="term" value="C:cytosol"/>
    <property type="evidence" value="ECO:0007669"/>
    <property type="project" value="TreeGrafter"/>
</dbReference>
<protein>
    <recommendedName>
        <fullName evidence="5 15">Cytidine deaminase</fullName>
        <ecNumber evidence="4 15">3.5.4.5</ecNumber>
    </recommendedName>
    <alternativeName>
        <fullName evidence="9 15">Cytidine aminohydrolase</fullName>
    </alternativeName>
</protein>
<dbReference type="EMBL" id="CBXV010000005">
    <property type="protein sequence ID" value="CDM65507.1"/>
    <property type="molecule type" value="Genomic_DNA"/>
</dbReference>
<evidence type="ECO:0000256" key="7">
    <source>
        <dbReference type="ARBA" id="ARBA00022801"/>
    </source>
</evidence>
<accession>A0A0B6WXP8</accession>
<gene>
    <name evidence="17" type="ORF">PYK22_01510</name>
</gene>
<keyword evidence="8 14" id="KW-0862">Zinc</keyword>
<evidence type="ECO:0000256" key="15">
    <source>
        <dbReference type="RuleBase" id="RU364006"/>
    </source>
</evidence>
<evidence type="ECO:0000256" key="6">
    <source>
        <dbReference type="ARBA" id="ARBA00022723"/>
    </source>
</evidence>
<proteinExistence type="inferred from homology"/>
<dbReference type="Gene3D" id="3.40.140.10">
    <property type="entry name" value="Cytidine Deaminase, domain 2"/>
    <property type="match status" value="1"/>
</dbReference>
<evidence type="ECO:0000256" key="1">
    <source>
        <dbReference type="ARBA" id="ARBA00001947"/>
    </source>
</evidence>
<feature type="binding site" evidence="13">
    <location>
        <begin position="45"/>
        <end position="51"/>
    </location>
    <ligand>
        <name>substrate</name>
    </ligand>
</feature>
<organism evidence="17 18">
    <name type="scientific">Pyrinomonas methylaliphatogenes</name>
    <dbReference type="NCBI Taxonomy" id="454194"/>
    <lineage>
        <taxon>Bacteria</taxon>
        <taxon>Pseudomonadati</taxon>
        <taxon>Acidobacteriota</taxon>
        <taxon>Blastocatellia</taxon>
        <taxon>Blastocatellales</taxon>
        <taxon>Pyrinomonadaceae</taxon>
        <taxon>Pyrinomonas</taxon>
    </lineage>
</organism>
<dbReference type="SUPFAM" id="SSF53927">
    <property type="entry name" value="Cytidine deaminase-like"/>
    <property type="match status" value="1"/>
</dbReference>
<reference evidence="17 18" key="2">
    <citation type="submission" date="2015-01" db="EMBL/GenBank/DDBJ databases">
        <title>Complete genome sequence of Pyrinomonas methylaliphatogenes type strain K22T.</title>
        <authorList>
            <person name="Lee K.C.Y."/>
            <person name="Power J.F."/>
            <person name="Dunfield P.F."/>
            <person name="Morgan X.C."/>
            <person name="Huttenhower C."/>
            <person name="Stott M.B."/>
        </authorList>
    </citation>
    <scope>NUCLEOTIDE SEQUENCE [LARGE SCALE GENOMIC DNA]</scope>
    <source>
        <strain evidence="17 18">K22</strain>
    </source>
</reference>
<dbReference type="InterPro" id="IPR050202">
    <property type="entry name" value="Cyt/Deoxycyt_deaminase"/>
</dbReference>
<feature type="active site" description="Proton donor" evidence="12">
    <location>
        <position position="58"/>
    </location>
</feature>
<sequence length="134" mass="14795">MSLNEAKDLIEAARRARENAFAPYSNFRVGAAVETIDGRVFAGCNVENATYGLTVCAERVAIWKAISEGARGFRRLVVIADTEELTPPCGPCRQIIWEFCGDIEIIMTNLGGKVETVRAGDLLPRAFDRRFLTI</sequence>
<evidence type="ECO:0000256" key="8">
    <source>
        <dbReference type="ARBA" id="ARBA00022833"/>
    </source>
</evidence>
<dbReference type="Pfam" id="PF00383">
    <property type="entry name" value="dCMP_cyt_deam_1"/>
    <property type="match status" value="1"/>
</dbReference>
<evidence type="ECO:0000256" key="13">
    <source>
        <dbReference type="PIRSR" id="PIRSR606262-2"/>
    </source>
</evidence>
<dbReference type="GO" id="GO:0042802">
    <property type="term" value="F:identical protein binding"/>
    <property type="evidence" value="ECO:0007669"/>
    <property type="project" value="UniProtKB-ARBA"/>
</dbReference>
<feature type="binding site" evidence="14">
    <location>
        <position position="56"/>
    </location>
    <ligand>
        <name>Zn(2+)</name>
        <dbReference type="ChEBI" id="CHEBI:29105"/>
        <note>catalytic</note>
    </ligand>
</feature>
<evidence type="ECO:0000256" key="14">
    <source>
        <dbReference type="PIRSR" id="PIRSR606262-3"/>
    </source>
</evidence>
<dbReference type="PANTHER" id="PTHR11644">
    <property type="entry name" value="CYTIDINE DEAMINASE"/>
    <property type="match status" value="1"/>
</dbReference>
<dbReference type="NCBIfam" id="TIGR01354">
    <property type="entry name" value="cyt_deam_tetra"/>
    <property type="match status" value="1"/>
</dbReference>
<dbReference type="FunFam" id="3.40.140.10:FF:000008">
    <property type="entry name" value="Cytidine deaminase"/>
    <property type="match status" value="1"/>
</dbReference>
<dbReference type="NCBIfam" id="NF004064">
    <property type="entry name" value="PRK05578.1"/>
    <property type="match status" value="1"/>
</dbReference>
<dbReference type="PANTHER" id="PTHR11644:SF2">
    <property type="entry name" value="CYTIDINE DEAMINASE"/>
    <property type="match status" value="1"/>
</dbReference>
<feature type="domain" description="CMP/dCMP-type deaminase" evidence="16">
    <location>
        <begin position="4"/>
        <end position="130"/>
    </location>
</feature>
<dbReference type="GO" id="GO:0055086">
    <property type="term" value="P:nucleobase-containing small molecule metabolic process"/>
    <property type="evidence" value="ECO:0007669"/>
    <property type="project" value="UniProtKB-ARBA"/>
</dbReference>
<feature type="binding site" evidence="14">
    <location>
        <position position="92"/>
    </location>
    <ligand>
        <name>Zn(2+)</name>
        <dbReference type="ChEBI" id="CHEBI:29105"/>
        <note>catalytic</note>
    </ligand>
</feature>
<dbReference type="InterPro" id="IPR002125">
    <property type="entry name" value="CMP_dCMP_dom"/>
</dbReference>
<feature type="binding site" evidence="14">
    <location>
        <position position="89"/>
    </location>
    <ligand>
        <name>Zn(2+)</name>
        <dbReference type="ChEBI" id="CHEBI:29105"/>
        <note>catalytic</note>
    </ligand>
</feature>
<evidence type="ECO:0000256" key="2">
    <source>
        <dbReference type="ARBA" id="ARBA00003949"/>
    </source>
</evidence>
<evidence type="ECO:0000256" key="11">
    <source>
        <dbReference type="ARBA" id="ARBA00049558"/>
    </source>
</evidence>
<keyword evidence="6 14" id="KW-0479">Metal-binding</keyword>
<dbReference type="AlphaFoldDB" id="A0A0B6WXP8"/>
<dbReference type="PROSITE" id="PS00903">
    <property type="entry name" value="CYT_DCMP_DEAMINASES_1"/>
    <property type="match status" value="1"/>
</dbReference>
<name>A0A0B6WXP8_9BACT</name>
<evidence type="ECO:0000313" key="18">
    <source>
        <dbReference type="Proteomes" id="UP000031518"/>
    </source>
</evidence>
<evidence type="ECO:0000256" key="5">
    <source>
        <dbReference type="ARBA" id="ARBA00018266"/>
    </source>
</evidence>
<comment type="similarity">
    <text evidence="3 15">Belongs to the cytidine and deoxycytidylate deaminase family.</text>
</comment>
<dbReference type="Proteomes" id="UP000031518">
    <property type="component" value="Unassembled WGS sequence"/>
</dbReference>
<evidence type="ECO:0000256" key="3">
    <source>
        <dbReference type="ARBA" id="ARBA00006576"/>
    </source>
</evidence>
<dbReference type="GO" id="GO:0008270">
    <property type="term" value="F:zinc ion binding"/>
    <property type="evidence" value="ECO:0007669"/>
    <property type="project" value="UniProtKB-UniRule"/>
</dbReference>
<evidence type="ECO:0000256" key="12">
    <source>
        <dbReference type="PIRSR" id="PIRSR606262-1"/>
    </source>
</evidence>
<comment type="catalytic activity">
    <reaction evidence="11 15">
        <text>cytidine + H2O + H(+) = uridine + NH4(+)</text>
        <dbReference type="Rhea" id="RHEA:16069"/>
        <dbReference type="ChEBI" id="CHEBI:15377"/>
        <dbReference type="ChEBI" id="CHEBI:15378"/>
        <dbReference type="ChEBI" id="CHEBI:16704"/>
        <dbReference type="ChEBI" id="CHEBI:17562"/>
        <dbReference type="ChEBI" id="CHEBI:28938"/>
        <dbReference type="EC" id="3.5.4.5"/>
    </reaction>
</comment>
<dbReference type="InterPro" id="IPR016193">
    <property type="entry name" value="Cytidine_deaminase-like"/>
</dbReference>
<evidence type="ECO:0000313" key="17">
    <source>
        <dbReference type="EMBL" id="CDM65507.1"/>
    </source>
</evidence>
<dbReference type="GO" id="GO:0004126">
    <property type="term" value="F:cytidine deaminase activity"/>
    <property type="evidence" value="ECO:0007669"/>
    <property type="project" value="UniProtKB-UniRule"/>
</dbReference>
<comment type="cofactor">
    <cofactor evidence="1 14 15">
        <name>Zn(2+)</name>
        <dbReference type="ChEBI" id="CHEBI:29105"/>
    </cofactor>
</comment>
<comment type="catalytic activity">
    <reaction evidence="10 15">
        <text>2'-deoxycytidine + H2O + H(+) = 2'-deoxyuridine + NH4(+)</text>
        <dbReference type="Rhea" id="RHEA:13433"/>
        <dbReference type="ChEBI" id="CHEBI:15377"/>
        <dbReference type="ChEBI" id="CHEBI:15378"/>
        <dbReference type="ChEBI" id="CHEBI:15698"/>
        <dbReference type="ChEBI" id="CHEBI:16450"/>
        <dbReference type="ChEBI" id="CHEBI:28938"/>
        <dbReference type="EC" id="3.5.4.5"/>
    </reaction>
</comment>
<evidence type="ECO:0000256" key="4">
    <source>
        <dbReference type="ARBA" id="ARBA00012783"/>
    </source>
</evidence>
<keyword evidence="7 15" id="KW-0378">Hydrolase</keyword>
<dbReference type="PROSITE" id="PS51747">
    <property type="entry name" value="CYT_DCMP_DEAMINASES_2"/>
    <property type="match status" value="1"/>
</dbReference>
<keyword evidence="18" id="KW-1185">Reference proteome</keyword>
<dbReference type="CDD" id="cd01283">
    <property type="entry name" value="cytidine_deaminase"/>
    <property type="match status" value="1"/>
</dbReference>
<evidence type="ECO:0000256" key="10">
    <source>
        <dbReference type="ARBA" id="ARBA00049252"/>
    </source>
</evidence>
<dbReference type="EC" id="3.5.4.5" evidence="4 15"/>
<evidence type="ECO:0000259" key="16">
    <source>
        <dbReference type="PROSITE" id="PS51747"/>
    </source>
</evidence>
<dbReference type="InterPro" id="IPR006262">
    <property type="entry name" value="Cyt_deam_tetra"/>
</dbReference>
<dbReference type="InterPro" id="IPR016192">
    <property type="entry name" value="APOBEC/CMP_deaminase_Zn-bd"/>
</dbReference>
<reference evidence="17 18" key="1">
    <citation type="submission" date="2013-12" db="EMBL/GenBank/DDBJ databases">
        <authorList>
            <person name="Stott M."/>
        </authorList>
    </citation>
    <scope>NUCLEOTIDE SEQUENCE [LARGE SCALE GENOMIC DNA]</scope>
    <source>
        <strain evidence="17 18">K22</strain>
    </source>
</reference>